<organism evidence="11 12">
    <name type="scientific">Cryptosporidium xiaoi</name>
    <dbReference type="NCBI Taxonomy" id="659607"/>
    <lineage>
        <taxon>Eukaryota</taxon>
        <taxon>Sar</taxon>
        <taxon>Alveolata</taxon>
        <taxon>Apicomplexa</taxon>
        <taxon>Conoidasida</taxon>
        <taxon>Coccidia</taxon>
        <taxon>Eucoccidiorida</taxon>
        <taxon>Eimeriorina</taxon>
        <taxon>Cryptosporidiidae</taxon>
        <taxon>Cryptosporidium</taxon>
    </lineage>
</organism>
<sequence>MLFPSNHSSDFEVHRNWMAIVYNKPIGEWYIENTSIWTLDYPIFFAYFEWILARLASLFDEKILTLSSKPYYSTSTLIFQRISVLVMELLFLIPSIQIINRSQKNCDPNSQHNSLFFTVFNASLILVDNMHFQYNCFLIGILLFAILYSNEHPRLSAVIFTFLVFTKHYFLVIAPIWFVYLIHTCCYDSKGSIKNFIYSSMVIFIIVVTVSTIAIFPLLKTNQIFHFFRRLFPVSRGFIHFIPASNIYSIYATLDKILPRFIPKICSTSITDPNGHYIKSMRCLPPISPYFCIVICLAMNIPILIRLFRNLTRGERHISILASSSLSLLISFLFGYHIHEKQIIYATVPLGVYTYIFSKDEKFNNYYLLLNNWANISMMVLHEEYPENIIKYIIVLVYYYAQLIFLKSNSKKYNYHHSFLMLSLISIFIIEFIVQKIVLGNTKFLFVYHLASSLICFFPIAFYSSSLYCLWITRKIEISETGENTIKYKKL</sequence>
<evidence type="ECO:0000256" key="10">
    <source>
        <dbReference type="RuleBase" id="RU363110"/>
    </source>
</evidence>
<evidence type="ECO:0000256" key="6">
    <source>
        <dbReference type="ARBA" id="ARBA00022692"/>
    </source>
</evidence>
<dbReference type="EMBL" id="JAWDEY010000036">
    <property type="protein sequence ID" value="KAK6587897.1"/>
    <property type="molecule type" value="Genomic_DNA"/>
</dbReference>
<protein>
    <recommendedName>
        <fullName evidence="10">Alpha-1,3-glucosyltransferase</fullName>
        <ecNumber evidence="10">2.4.1.-</ecNumber>
    </recommendedName>
</protein>
<keyword evidence="4 10" id="KW-0328">Glycosyltransferase</keyword>
<feature type="transmembrane region" description="Helical" evidence="10">
    <location>
        <begin position="418"/>
        <end position="439"/>
    </location>
</feature>
<reference evidence="11 12" key="1">
    <citation type="submission" date="2023-10" db="EMBL/GenBank/DDBJ databases">
        <title>Comparative genomics analysis reveals potential genetic determinants of host preference in Cryptosporidium xiaoi.</title>
        <authorList>
            <person name="Xiao L."/>
            <person name="Li J."/>
        </authorList>
    </citation>
    <scope>NUCLEOTIDE SEQUENCE [LARGE SCALE GENOMIC DNA]</scope>
    <source>
        <strain evidence="11 12">52996</strain>
    </source>
</reference>
<name>A0AAV9XTE5_9CRYT</name>
<comment type="similarity">
    <text evidence="3 10">Belongs to the ALG6/ALG8 glucosyltransferase family.</text>
</comment>
<feature type="transmembrane region" description="Helical" evidence="10">
    <location>
        <begin position="41"/>
        <end position="59"/>
    </location>
</feature>
<evidence type="ECO:0000256" key="2">
    <source>
        <dbReference type="ARBA" id="ARBA00004922"/>
    </source>
</evidence>
<feature type="transmembrane region" description="Helical" evidence="10">
    <location>
        <begin position="71"/>
        <end position="93"/>
    </location>
</feature>
<dbReference type="AlphaFoldDB" id="A0AAV9XTE5"/>
<dbReference type="InterPro" id="IPR004856">
    <property type="entry name" value="Glyco_trans_ALG6/ALG8"/>
</dbReference>
<dbReference type="GO" id="GO:0042283">
    <property type="term" value="F:dolichyl pyrophosphate Glc1Man9GlcNAc2 alpha-1,3-glucosyltransferase activity"/>
    <property type="evidence" value="ECO:0007669"/>
    <property type="project" value="TreeGrafter"/>
</dbReference>
<feature type="transmembrane region" description="Helical" evidence="10">
    <location>
        <begin position="287"/>
        <end position="308"/>
    </location>
</feature>
<feature type="transmembrane region" description="Helical" evidence="10">
    <location>
        <begin position="320"/>
        <end position="339"/>
    </location>
</feature>
<dbReference type="Proteomes" id="UP001311799">
    <property type="component" value="Unassembled WGS sequence"/>
</dbReference>
<gene>
    <name evidence="11" type="ORF">RS030_81329</name>
</gene>
<feature type="transmembrane region" description="Helical" evidence="10">
    <location>
        <begin position="132"/>
        <end position="150"/>
    </location>
</feature>
<evidence type="ECO:0000313" key="11">
    <source>
        <dbReference type="EMBL" id="KAK6587897.1"/>
    </source>
</evidence>
<keyword evidence="8 10" id="KW-1133">Transmembrane helix</keyword>
<comment type="subcellular location">
    <subcellularLocation>
        <location evidence="1 10">Endoplasmic reticulum membrane</location>
        <topology evidence="1 10">Multi-pass membrane protein</topology>
    </subcellularLocation>
</comment>
<proteinExistence type="inferred from homology"/>
<keyword evidence="9 10" id="KW-0472">Membrane</keyword>
<dbReference type="GO" id="GO:0005789">
    <property type="term" value="C:endoplasmic reticulum membrane"/>
    <property type="evidence" value="ECO:0007669"/>
    <property type="project" value="UniProtKB-SubCell"/>
</dbReference>
<dbReference type="EC" id="2.4.1.-" evidence="10"/>
<keyword evidence="12" id="KW-1185">Reference proteome</keyword>
<dbReference type="PANTHER" id="PTHR12413:SF2">
    <property type="entry name" value="DOLICHYL PYROPHOSPHATE GLC1MAN9GLCNAC2 ALPHA-1,3-GLUCOSYLTRANSFERASE-RELATED"/>
    <property type="match status" value="1"/>
</dbReference>
<dbReference type="GO" id="GO:0006487">
    <property type="term" value="P:protein N-linked glycosylation"/>
    <property type="evidence" value="ECO:0007669"/>
    <property type="project" value="TreeGrafter"/>
</dbReference>
<evidence type="ECO:0000256" key="5">
    <source>
        <dbReference type="ARBA" id="ARBA00022679"/>
    </source>
</evidence>
<evidence type="ECO:0000256" key="1">
    <source>
        <dbReference type="ARBA" id="ARBA00004477"/>
    </source>
</evidence>
<evidence type="ECO:0000313" key="12">
    <source>
        <dbReference type="Proteomes" id="UP001311799"/>
    </source>
</evidence>
<dbReference type="PANTHER" id="PTHR12413">
    <property type="entry name" value="DOLICHYL GLYCOSYLTRANSFERASE"/>
    <property type="match status" value="1"/>
</dbReference>
<comment type="caution">
    <text evidence="11">The sequence shown here is derived from an EMBL/GenBank/DDBJ whole genome shotgun (WGS) entry which is preliminary data.</text>
</comment>
<accession>A0AAV9XTE5</accession>
<feature type="transmembrane region" description="Helical" evidence="10">
    <location>
        <begin position="195"/>
        <end position="219"/>
    </location>
</feature>
<comment type="pathway">
    <text evidence="2 10">Protein modification; protein glycosylation.</text>
</comment>
<dbReference type="Pfam" id="PF03155">
    <property type="entry name" value="Alg6_Alg8"/>
    <property type="match status" value="1"/>
</dbReference>
<keyword evidence="6 10" id="KW-0812">Transmembrane</keyword>
<evidence type="ECO:0000256" key="7">
    <source>
        <dbReference type="ARBA" id="ARBA00022824"/>
    </source>
</evidence>
<keyword evidence="7 10" id="KW-0256">Endoplasmic reticulum</keyword>
<feature type="transmembrane region" description="Helical" evidence="10">
    <location>
        <begin position="157"/>
        <end position="183"/>
    </location>
</feature>
<evidence type="ECO:0000256" key="3">
    <source>
        <dbReference type="ARBA" id="ARBA00008715"/>
    </source>
</evidence>
<keyword evidence="5 10" id="KW-0808">Transferase</keyword>
<feature type="transmembrane region" description="Helical" evidence="10">
    <location>
        <begin position="231"/>
        <end position="251"/>
    </location>
</feature>
<feature type="transmembrane region" description="Helical" evidence="10">
    <location>
        <begin position="445"/>
        <end position="471"/>
    </location>
</feature>
<evidence type="ECO:0000256" key="8">
    <source>
        <dbReference type="ARBA" id="ARBA00022989"/>
    </source>
</evidence>
<feature type="transmembrane region" description="Helical" evidence="10">
    <location>
        <begin position="389"/>
        <end position="406"/>
    </location>
</feature>
<evidence type="ECO:0000256" key="4">
    <source>
        <dbReference type="ARBA" id="ARBA00022676"/>
    </source>
</evidence>
<evidence type="ECO:0000256" key="9">
    <source>
        <dbReference type="ARBA" id="ARBA00023136"/>
    </source>
</evidence>